<gene>
    <name evidence="2" type="ORF">BO78DRAFT_421657</name>
</gene>
<sequence length="306" mass="34263">MSSHHPLHNPDITLEDSSHIFVDHRIQAPYNSRFLAGFLSNLSQVSQSPIQSSSCVIVGWVATRHDQCAVNSGLHFHNTLLTFLPYALIFRYTPVSQRLLQSDIHSLTVMANSETIFNSSTSGSYNPVTDEGSHRQPSSVDKALGISKALQDPLLPGPQNDYKTIQLTPEEYATLHSEIERHLTFHSYINDKVRWDYDPSTTRHHIRLPGPVQSDADRPGVLLEVSHSTDGKNLQNLACDYIIHSNRNIKVVIGIDMGYGGTKESTVSLWRPVYVHEDGKELDLLNVQMETDHQVTPLFFLNGGES</sequence>
<dbReference type="AlphaFoldDB" id="A0A319EI36"/>
<protein>
    <submittedName>
        <fullName evidence="2">Uncharacterized protein</fullName>
    </submittedName>
</protein>
<evidence type="ECO:0000256" key="1">
    <source>
        <dbReference type="SAM" id="MobiDB-lite"/>
    </source>
</evidence>
<name>A0A319EI36_ASPSB</name>
<evidence type="ECO:0000313" key="2">
    <source>
        <dbReference type="EMBL" id="PYI03414.1"/>
    </source>
</evidence>
<dbReference type="STRING" id="1448318.A0A319EI36"/>
<evidence type="ECO:0000313" key="3">
    <source>
        <dbReference type="Proteomes" id="UP000248423"/>
    </source>
</evidence>
<dbReference type="VEuPathDB" id="FungiDB:BO78DRAFT_421657"/>
<organism evidence="2 3">
    <name type="scientific">Aspergillus sclerotiicarbonarius (strain CBS 121057 / IBT 28362)</name>
    <dbReference type="NCBI Taxonomy" id="1448318"/>
    <lineage>
        <taxon>Eukaryota</taxon>
        <taxon>Fungi</taxon>
        <taxon>Dikarya</taxon>
        <taxon>Ascomycota</taxon>
        <taxon>Pezizomycotina</taxon>
        <taxon>Eurotiomycetes</taxon>
        <taxon>Eurotiomycetidae</taxon>
        <taxon>Eurotiales</taxon>
        <taxon>Aspergillaceae</taxon>
        <taxon>Aspergillus</taxon>
        <taxon>Aspergillus subgen. Circumdati</taxon>
    </lineage>
</organism>
<dbReference type="Proteomes" id="UP000248423">
    <property type="component" value="Unassembled WGS sequence"/>
</dbReference>
<keyword evidence="3" id="KW-1185">Reference proteome</keyword>
<proteinExistence type="predicted"/>
<feature type="region of interest" description="Disordered" evidence="1">
    <location>
        <begin position="120"/>
        <end position="140"/>
    </location>
</feature>
<accession>A0A319EI36</accession>
<dbReference type="OrthoDB" id="3485856at2759"/>
<dbReference type="EMBL" id="KZ826381">
    <property type="protein sequence ID" value="PYI03414.1"/>
    <property type="molecule type" value="Genomic_DNA"/>
</dbReference>
<reference evidence="2 3" key="1">
    <citation type="submission" date="2018-02" db="EMBL/GenBank/DDBJ databases">
        <title>The genomes of Aspergillus section Nigri reveals drivers in fungal speciation.</title>
        <authorList>
            <consortium name="DOE Joint Genome Institute"/>
            <person name="Vesth T.C."/>
            <person name="Nybo J."/>
            <person name="Theobald S."/>
            <person name="Brandl J."/>
            <person name="Frisvad J.C."/>
            <person name="Nielsen K.F."/>
            <person name="Lyhne E.K."/>
            <person name="Kogle M.E."/>
            <person name="Kuo A."/>
            <person name="Riley R."/>
            <person name="Clum A."/>
            <person name="Nolan M."/>
            <person name="Lipzen A."/>
            <person name="Salamov A."/>
            <person name="Henrissat B."/>
            <person name="Wiebenga A."/>
            <person name="De vries R.P."/>
            <person name="Grigoriev I.V."/>
            <person name="Mortensen U.H."/>
            <person name="Andersen M.R."/>
            <person name="Baker S.E."/>
        </authorList>
    </citation>
    <scope>NUCLEOTIDE SEQUENCE [LARGE SCALE GENOMIC DNA]</scope>
    <source>
        <strain evidence="2 3">CBS 121057</strain>
    </source>
</reference>